<protein>
    <submittedName>
        <fullName evidence="1">Uncharacterized protein</fullName>
    </submittedName>
</protein>
<accession>A0A0F9GMH9</accession>
<dbReference type="EMBL" id="LAZR01017541">
    <property type="protein sequence ID" value="KKL99973.1"/>
    <property type="molecule type" value="Genomic_DNA"/>
</dbReference>
<proteinExistence type="predicted"/>
<name>A0A0F9GMH9_9ZZZZ</name>
<dbReference type="AlphaFoldDB" id="A0A0F9GMH9"/>
<organism evidence="1">
    <name type="scientific">marine sediment metagenome</name>
    <dbReference type="NCBI Taxonomy" id="412755"/>
    <lineage>
        <taxon>unclassified sequences</taxon>
        <taxon>metagenomes</taxon>
        <taxon>ecological metagenomes</taxon>
    </lineage>
</organism>
<gene>
    <name evidence="1" type="ORF">LCGC14_1809040</name>
</gene>
<sequence length="113" mass="13091">MKTKELIAELQEADPSGDMDVTVGKTDIFFVGTRPYYWDGRYQRLIRDASNEYYNIIGEEFPNDGSHVSIRTLSIEDALLDDPEMPVECFGDVGLEAEVEKWREEMRRIHESI</sequence>
<comment type="caution">
    <text evidence="1">The sequence shown here is derived from an EMBL/GenBank/DDBJ whole genome shotgun (WGS) entry which is preliminary data.</text>
</comment>
<reference evidence="1" key="1">
    <citation type="journal article" date="2015" name="Nature">
        <title>Complex archaea that bridge the gap between prokaryotes and eukaryotes.</title>
        <authorList>
            <person name="Spang A."/>
            <person name="Saw J.H."/>
            <person name="Jorgensen S.L."/>
            <person name="Zaremba-Niedzwiedzka K."/>
            <person name="Martijn J."/>
            <person name="Lind A.E."/>
            <person name="van Eijk R."/>
            <person name="Schleper C."/>
            <person name="Guy L."/>
            <person name="Ettema T.J."/>
        </authorList>
    </citation>
    <scope>NUCLEOTIDE SEQUENCE</scope>
</reference>
<evidence type="ECO:0000313" key="1">
    <source>
        <dbReference type="EMBL" id="KKL99973.1"/>
    </source>
</evidence>